<dbReference type="Pfam" id="PF15269">
    <property type="entry name" value="zf-C2H2_7"/>
    <property type="match status" value="1"/>
</dbReference>
<feature type="compositionally biased region" description="Polar residues" evidence="2">
    <location>
        <begin position="153"/>
        <end position="162"/>
    </location>
</feature>
<evidence type="ECO:0000256" key="2">
    <source>
        <dbReference type="SAM" id="MobiDB-lite"/>
    </source>
</evidence>
<feature type="compositionally biased region" description="Polar residues" evidence="2">
    <location>
        <begin position="258"/>
        <end position="274"/>
    </location>
</feature>
<reference evidence="4" key="3">
    <citation type="submission" date="2025-09" db="UniProtKB">
        <authorList>
            <consortium name="Ensembl"/>
        </authorList>
    </citation>
    <scope>IDENTIFICATION</scope>
</reference>
<feature type="region of interest" description="Disordered" evidence="2">
    <location>
        <begin position="424"/>
        <end position="487"/>
    </location>
</feature>
<keyword evidence="5" id="KW-1185">Reference proteome</keyword>
<feature type="compositionally biased region" description="Basic and acidic residues" evidence="2">
    <location>
        <begin position="83"/>
        <end position="104"/>
    </location>
</feature>
<dbReference type="AlphaFoldDB" id="A0A8C5GRI4"/>
<evidence type="ECO:0000259" key="3">
    <source>
        <dbReference type="Pfam" id="PF15269"/>
    </source>
</evidence>
<feature type="compositionally biased region" description="Acidic residues" evidence="2">
    <location>
        <begin position="461"/>
        <end position="470"/>
    </location>
</feature>
<proteinExistence type="predicted"/>
<feature type="region of interest" description="Disordered" evidence="2">
    <location>
        <begin position="559"/>
        <end position="587"/>
    </location>
</feature>
<feature type="compositionally biased region" description="Basic and acidic residues" evidence="2">
    <location>
        <begin position="436"/>
        <end position="460"/>
    </location>
</feature>
<dbReference type="InterPro" id="IPR039363">
    <property type="entry name" value="ZNF750"/>
</dbReference>
<feature type="region of interest" description="Disordered" evidence="2">
    <location>
        <begin position="258"/>
        <end position="365"/>
    </location>
</feature>
<feature type="region of interest" description="Disordered" evidence="2">
    <location>
        <begin position="148"/>
        <end position="167"/>
    </location>
</feature>
<feature type="compositionally biased region" description="Basic and acidic residues" evidence="2">
    <location>
        <begin position="471"/>
        <end position="487"/>
    </location>
</feature>
<sequence>MSKDDACKVTSATKHKERKPKKPHYIPRPWGKPYNYKCFQCPFTCMEKSHLYNHMKYSLCKNSLSLLIESDWPYKKGNILHPEHAEDRQGQQKAEKEEEGRESQGADDEEEGTRGEGAQLRHYKLSKTCLTAPGLLSEQWRLLASSHTKAKAESSQPRQSGSIPCYPPPPNLVDYQDPTGLSLSVLGVGYPISPSLFSYMNSAIAQIAQLPFLASAAQLMHPAPSTPTERTLIPPRFYYPFLCEHAFGLASGQNEASRTSKVSTNDVESSSPSGYQPKVNLWKVPALRPGPPTSPTGWKFTQRDSAESQGCRTGDKSQIDAQLQSHPSEPWRIDPMTSLTKETSSTSGRPTSRSSTTPRTMSEGVSESVAALLGDLSKALQEYQEAECRISHLEKEDLPAQLHLWEHLGKIRSELSHIHQALEQTRRQSEGPLDLSFKRDTTDSAGDHGKRDDCSPKDNMTETEDEDEDVEEKKEEADDERERKVMKASLESRKHSLDMLIKMSQGTTGHPQVLSAGGPGLRPGPSEALWQSRTTKCEADSSVLLCPDGRSVVFTEIPSSAKTPKRPSSIQRLEAACPPSPLTATDN</sequence>
<feature type="domain" description="Zinc finger protein 750-like zinc finger" evidence="3">
    <location>
        <begin position="17"/>
        <end position="67"/>
    </location>
</feature>
<protein>
    <recommendedName>
        <fullName evidence="3">Zinc finger protein 750-like zinc finger domain-containing protein</fullName>
    </recommendedName>
</protein>
<evidence type="ECO:0000313" key="4">
    <source>
        <dbReference type="Ensembl" id="ENSGWIP00000033860.1"/>
    </source>
</evidence>
<reference evidence="4" key="1">
    <citation type="submission" date="2020-06" db="EMBL/GenBank/DDBJ databases">
        <authorList>
            <consortium name="Wellcome Sanger Institute Data Sharing"/>
        </authorList>
    </citation>
    <scope>NUCLEOTIDE SEQUENCE [LARGE SCALE GENOMIC DNA]</scope>
</reference>
<feature type="compositionally biased region" description="Low complexity" evidence="2">
    <location>
        <begin position="343"/>
        <end position="360"/>
    </location>
</feature>
<organism evidence="4 5">
    <name type="scientific">Gouania willdenowi</name>
    <name type="common">Blunt-snouted clingfish</name>
    <name type="synonym">Lepadogaster willdenowi</name>
    <dbReference type="NCBI Taxonomy" id="441366"/>
    <lineage>
        <taxon>Eukaryota</taxon>
        <taxon>Metazoa</taxon>
        <taxon>Chordata</taxon>
        <taxon>Craniata</taxon>
        <taxon>Vertebrata</taxon>
        <taxon>Euteleostomi</taxon>
        <taxon>Actinopterygii</taxon>
        <taxon>Neopterygii</taxon>
        <taxon>Teleostei</taxon>
        <taxon>Neoteleostei</taxon>
        <taxon>Acanthomorphata</taxon>
        <taxon>Ovalentaria</taxon>
        <taxon>Blenniimorphae</taxon>
        <taxon>Blenniiformes</taxon>
        <taxon>Gobiesocoidei</taxon>
        <taxon>Gobiesocidae</taxon>
        <taxon>Gobiesocinae</taxon>
        <taxon>Gouania</taxon>
    </lineage>
</organism>
<name>A0A8C5GRI4_GOUWI</name>
<evidence type="ECO:0000256" key="1">
    <source>
        <dbReference type="SAM" id="Coils"/>
    </source>
</evidence>
<feature type="compositionally biased region" description="Basic residues" evidence="2">
    <location>
        <begin position="13"/>
        <end position="25"/>
    </location>
</feature>
<accession>A0A8C5GRI4</accession>
<feature type="region of interest" description="Disordered" evidence="2">
    <location>
        <begin position="83"/>
        <end position="118"/>
    </location>
</feature>
<feature type="coiled-coil region" evidence="1">
    <location>
        <begin position="369"/>
        <end position="396"/>
    </location>
</feature>
<feature type="compositionally biased region" description="Polar residues" evidence="2">
    <location>
        <begin position="559"/>
        <end position="571"/>
    </location>
</feature>
<evidence type="ECO:0000313" key="5">
    <source>
        <dbReference type="Proteomes" id="UP000694680"/>
    </source>
</evidence>
<feature type="region of interest" description="Disordered" evidence="2">
    <location>
        <begin position="1"/>
        <end position="26"/>
    </location>
</feature>
<dbReference type="Ensembl" id="ENSGWIT00000036911.1">
    <property type="protein sequence ID" value="ENSGWIP00000033860.1"/>
    <property type="gene ID" value="ENSGWIG00000017494.1"/>
</dbReference>
<keyword evidence="1" id="KW-0175">Coiled coil</keyword>
<dbReference type="Proteomes" id="UP000694680">
    <property type="component" value="Chromosome 19"/>
</dbReference>
<gene>
    <name evidence="4" type="primary">prr35</name>
</gene>
<dbReference type="PANTHER" id="PTHR14678">
    <property type="entry name" value="PROLINE-RICH PROTEIN 35-RELATED"/>
    <property type="match status" value="1"/>
</dbReference>
<dbReference type="InterPro" id="IPR039064">
    <property type="entry name" value="ZNF750_Znf"/>
</dbReference>
<reference evidence="4" key="2">
    <citation type="submission" date="2025-08" db="UniProtKB">
        <authorList>
            <consortium name="Ensembl"/>
        </authorList>
    </citation>
    <scope>IDENTIFICATION</scope>
</reference>
<dbReference type="PANTHER" id="PTHR14678:SF2">
    <property type="entry name" value="PROLINE-RICH PROTEIN 35"/>
    <property type="match status" value="1"/>
</dbReference>